<dbReference type="Gene3D" id="2.60.20.10">
    <property type="entry name" value="Crystallins"/>
    <property type="match status" value="1"/>
</dbReference>
<organism evidence="8 9">
    <name type="scientific">Undibacterium umbellatum</name>
    <dbReference type="NCBI Taxonomy" id="2762300"/>
    <lineage>
        <taxon>Bacteria</taxon>
        <taxon>Pseudomonadati</taxon>
        <taxon>Pseudomonadota</taxon>
        <taxon>Betaproteobacteria</taxon>
        <taxon>Burkholderiales</taxon>
        <taxon>Oxalobacteraceae</taxon>
        <taxon>Undibacterium</taxon>
    </lineage>
</organism>
<evidence type="ECO:0000313" key="9">
    <source>
        <dbReference type="Proteomes" id="UP000646911"/>
    </source>
</evidence>
<dbReference type="RefSeq" id="WP_186957028.1">
    <property type="nucleotide sequence ID" value="NZ_JACOFX010000029.1"/>
</dbReference>
<dbReference type="InterPro" id="IPR051407">
    <property type="entry name" value="Bact_OM_lipoprot/Surf_antigen"/>
</dbReference>
<evidence type="ECO:0000313" key="8">
    <source>
        <dbReference type="EMBL" id="MBC3911319.1"/>
    </source>
</evidence>
<accession>A0ABR6ZI14</accession>
<evidence type="ECO:0000256" key="1">
    <source>
        <dbReference type="ARBA" id="ARBA00004370"/>
    </source>
</evidence>
<keyword evidence="6" id="KW-0732">Signal</keyword>
<evidence type="ECO:0000256" key="5">
    <source>
        <dbReference type="SAM" id="MobiDB-lite"/>
    </source>
</evidence>
<dbReference type="InterPro" id="IPR008816">
    <property type="entry name" value="Gly_zipper_2TM_dom"/>
</dbReference>
<dbReference type="PANTHER" id="PTHR35603">
    <property type="match status" value="1"/>
</dbReference>
<dbReference type="Proteomes" id="UP000646911">
    <property type="component" value="Unassembled WGS sequence"/>
</dbReference>
<evidence type="ECO:0000256" key="4">
    <source>
        <dbReference type="ARBA" id="ARBA00023136"/>
    </source>
</evidence>
<reference evidence="8 9" key="1">
    <citation type="submission" date="2020-08" db="EMBL/GenBank/DDBJ databases">
        <title>Novel species isolated from subtropical streams in China.</title>
        <authorList>
            <person name="Lu H."/>
        </authorList>
    </citation>
    <scope>NUCLEOTIDE SEQUENCE [LARGE SCALE GENOMIC DNA]</scope>
    <source>
        <strain evidence="8 9">NL8W</strain>
    </source>
</reference>
<comment type="subcellular location">
    <subcellularLocation>
        <location evidence="1">Membrane</location>
    </subcellularLocation>
</comment>
<dbReference type="SMART" id="SM00247">
    <property type="entry name" value="XTALbg"/>
    <property type="match status" value="1"/>
</dbReference>
<keyword evidence="3" id="KW-0677">Repeat</keyword>
<feature type="chain" id="PRO_5046619023" evidence="6">
    <location>
        <begin position="23"/>
        <end position="268"/>
    </location>
</feature>
<dbReference type="PANTHER" id="PTHR35603:SF2">
    <property type="entry name" value="OUTER MEMBRANE LIPOPROTEIN"/>
    <property type="match status" value="1"/>
</dbReference>
<comment type="similarity">
    <text evidence="2">Belongs to the beta/gamma-crystallin family.</text>
</comment>
<feature type="compositionally biased region" description="Polar residues" evidence="5">
    <location>
        <begin position="249"/>
        <end position="260"/>
    </location>
</feature>
<feature type="region of interest" description="Disordered" evidence="5">
    <location>
        <begin position="246"/>
        <end position="268"/>
    </location>
</feature>
<evidence type="ECO:0000256" key="2">
    <source>
        <dbReference type="ARBA" id="ARBA00009646"/>
    </source>
</evidence>
<dbReference type="EMBL" id="JACOFX010000029">
    <property type="protein sequence ID" value="MBC3911319.1"/>
    <property type="molecule type" value="Genomic_DNA"/>
</dbReference>
<evidence type="ECO:0000259" key="7">
    <source>
        <dbReference type="PROSITE" id="PS50915"/>
    </source>
</evidence>
<protein>
    <submittedName>
        <fullName evidence="8">Glycine zipper 2TM domain-containing protein</fullName>
    </submittedName>
</protein>
<dbReference type="InterPro" id="IPR011024">
    <property type="entry name" value="G_crystallin-like"/>
</dbReference>
<proteinExistence type="inferred from homology"/>
<comment type="caution">
    <text evidence="8">The sequence shown here is derived from an EMBL/GenBank/DDBJ whole genome shotgun (WGS) entry which is preliminary data.</text>
</comment>
<dbReference type="Pfam" id="PF00030">
    <property type="entry name" value="Crystall"/>
    <property type="match status" value="1"/>
</dbReference>
<dbReference type="Pfam" id="PF05433">
    <property type="entry name" value="Rick_17kDa_Anti"/>
    <property type="match status" value="1"/>
</dbReference>
<gene>
    <name evidence="8" type="ORF">H8L47_27535</name>
</gene>
<evidence type="ECO:0000256" key="3">
    <source>
        <dbReference type="ARBA" id="ARBA00022737"/>
    </source>
</evidence>
<name>A0ABR6ZI14_9BURK</name>
<dbReference type="InterPro" id="IPR001064">
    <property type="entry name" value="Beta/gamma_crystallin"/>
</dbReference>
<dbReference type="SUPFAM" id="SSF49695">
    <property type="entry name" value="gamma-Crystallin-like"/>
    <property type="match status" value="1"/>
</dbReference>
<feature type="signal peptide" evidence="6">
    <location>
        <begin position="1"/>
        <end position="22"/>
    </location>
</feature>
<sequence length="268" mass="29175">MKQQVKIMLGVSSLLLVAHASAEIVFYESEGFRGRTFSTNVQQNNFRNSGFNDLASSVVISSGRWEVCDDANFGGRCMILSKGSYDTLSGMGMNNRVSSVRPISSRRRYDNEMEAPMSRPNYEYRRRPNEGVYEAQVTSVRAVVGPPNERCWIERQQVSQGERSEPNVGGAIAGALIGGILGHQVGGGTGRDLATAGGAVAGGALGANVGRNGGNTYERDVRRCQTTANTTPQYWDVTYNYRGREHRVQMSSPPGSTIAVNRNGEPRQ</sequence>
<feature type="domain" description="Beta/gamma crystallin 'Greek key'" evidence="7">
    <location>
        <begin position="63"/>
        <end position="104"/>
    </location>
</feature>
<keyword evidence="9" id="KW-1185">Reference proteome</keyword>
<dbReference type="PROSITE" id="PS50915">
    <property type="entry name" value="CRYSTALLIN_BETA_GAMMA"/>
    <property type="match status" value="1"/>
</dbReference>
<evidence type="ECO:0000256" key="6">
    <source>
        <dbReference type="SAM" id="SignalP"/>
    </source>
</evidence>
<keyword evidence="4" id="KW-0472">Membrane</keyword>